<organism evidence="2 3">
    <name type="scientific">Luteipulveratus halotolerans</name>
    <dbReference type="NCBI Taxonomy" id="1631356"/>
    <lineage>
        <taxon>Bacteria</taxon>
        <taxon>Bacillati</taxon>
        <taxon>Actinomycetota</taxon>
        <taxon>Actinomycetes</taxon>
        <taxon>Micrococcales</taxon>
        <taxon>Dermacoccaceae</taxon>
        <taxon>Luteipulveratus</taxon>
    </lineage>
</organism>
<dbReference type="STRING" id="1631356.VV01_17190"/>
<comment type="similarity">
    <text evidence="1">Belongs to the fructosamine kinase family.</text>
</comment>
<dbReference type="OrthoDB" id="5291879at2"/>
<comment type="caution">
    <text evidence="2">The sequence shown here is derived from an EMBL/GenBank/DDBJ whole genome shotgun (WGS) entry which is preliminary data.</text>
</comment>
<dbReference type="Gene3D" id="3.30.200.20">
    <property type="entry name" value="Phosphorylase Kinase, domain 1"/>
    <property type="match status" value="1"/>
</dbReference>
<dbReference type="RefSeq" id="WP_050671994.1">
    <property type="nucleotide sequence ID" value="NZ_LAIR01000002.1"/>
</dbReference>
<protein>
    <submittedName>
        <fullName evidence="2">Fructosamine kinase</fullName>
    </submittedName>
</protein>
<dbReference type="PANTHER" id="PTHR12149:SF8">
    <property type="entry name" value="PROTEIN-RIBULOSAMINE 3-KINASE"/>
    <property type="match status" value="1"/>
</dbReference>
<reference evidence="3" key="1">
    <citation type="submission" date="2015-03" db="EMBL/GenBank/DDBJ databases">
        <title>Luteipulveratus halotolerans sp. nov., a novel actinobacterium (Dermacoccaceae) from Sarawak, Malaysia.</title>
        <authorList>
            <person name="Juboi H."/>
            <person name="Basik A."/>
            <person name="Shamsul S.S."/>
            <person name="Arnold P."/>
            <person name="Schmitt E.K."/>
            <person name="Sanglier J.-J."/>
            <person name="Yeo T."/>
        </authorList>
    </citation>
    <scope>NUCLEOTIDE SEQUENCE [LARGE SCALE GENOMIC DNA]</scope>
    <source>
        <strain evidence="3">C296001</strain>
    </source>
</reference>
<dbReference type="PANTHER" id="PTHR12149">
    <property type="entry name" value="FRUCTOSAMINE 3 KINASE-RELATED PROTEIN"/>
    <property type="match status" value="1"/>
</dbReference>
<dbReference type="Gene3D" id="1.10.510.10">
    <property type="entry name" value="Transferase(Phosphotransferase) domain 1"/>
    <property type="match status" value="1"/>
</dbReference>
<dbReference type="Proteomes" id="UP000037397">
    <property type="component" value="Unassembled WGS sequence"/>
</dbReference>
<dbReference type="Pfam" id="PF03881">
    <property type="entry name" value="Fructosamin_kin"/>
    <property type="match status" value="1"/>
</dbReference>
<proteinExistence type="inferred from homology"/>
<dbReference type="GO" id="GO:0016301">
    <property type="term" value="F:kinase activity"/>
    <property type="evidence" value="ECO:0007669"/>
    <property type="project" value="UniProtKB-UniRule"/>
</dbReference>
<dbReference type="InterPro" id="IPR016477">
    <property type="entry name" value="Fructo-/Ketosamine-3-kinase"/>
</dbReference>
<sequence length="259" mass="27797">MPSPEAAHFVKTLAAAPPGYFAWEAAGLRWLAAAAGARVVDVVRADTDHLVLQRLTVDTPSRPAAEAFGRDLARTHTAGTPAYGSGPAGWDGDGWLGPSIDLLPLRLGAYERWGEMYAELRLLPLAHEGVRRGALTVDDLALVDRLGDRLRGAAYDTGEPPARLHGDLWAGKVIWTADGVVLIDPAAHGGHREADLAMLQLFGSPRLPTVLAAYDEVAPLVDGWQERVLLHQLHPLLLHAVVFGGGYVGQAMRGVQHYL</sequence>
<gene>
    <name evidence="2" type="ORF">VV01_17190</name>
</gene>
<dbReference type="AlphaFoldDB" id="A0A0L6CP63"/>
<keyword evidence="1" id="KW-0808">Transferase</keyword>
<dbReference type="InterPro" id="IPR011009">
    <property type="entry name" value="Kinase-like_dom_sf"/>
</dbReference>
<evidence type="ECO:0000256" key="1">
    <source>
        <dbReference type="PIRNR" id="PIRNR006221"/>
    </source>
</evidence>
<dbReference type="SUPFAM" id="SSF56112">
    <property type="entry name" value="Protein kinase-like (PK-like)"/>
    <property type="match status" value="1"/>
</dbReference>
<accession>A0A0L6CP63</accession>
<dbReference type="Gene3D" id="1.20.1270.240">
    <property type="match status" value="1"/>
</dbReference>
<keyword evidence="3" id="KW-1185">Reference proteome</keyword>
<dbReference type="EMBL" id="LAIR01000002">
    <property type="protein sequence ID" value="KNX39556.1"/>
    <property type="molecule type" value="Genomic_DNA"/>
</dbReference>
<evidence type="ECO:0000313" key="2">
    <source>
        <dbReference type="EMBL" id="KNX39556.1"/>
    </source>
</evidence>
<dbReference type="PIRSF" id="PIRSF006221">
    <property type="entry name" value="Ketosamine-3-kinase"/>
    <property type="match status" value="1"/>
</dbReference>
<keyword evidence="1 2" id="KW-0418">Kinase</keyword>
<evidence type="ECO:0000313" key="3">
    <source>
        <dbReference type="Proteomes" id="UP000037397"/>
    </source>
</evidence>
<name>A0A0L6CP63_9MICO</name>